<proteinExistence type="predicted"/>
<keyword evidence="3" id="KW-1185">Reference proteome</keyword>
<feature type="region of interest" description="Disordered" evidence="1">
    <location>
        <begin position="33"/>
        <end position="54"/>
    </location>
</feature>
<feature type="compositionally biased region" description="Pro residues" evidence="1">
    <location>
        <begin position="36"/>
        <end position="49"/>
    </location>
</feature>
<name>A0A5C6NW81_9TELE</name>
<accession>A0A5C6NW81</accession>
<gene>
    <name evidence="2" type="ORF">D4764_16G0002310</name>
</gene>
<evidence type="ECO:0000313" key="3">
    <source>
        <dbReference type="Proteomes" id="UP000324091"/>
    </source>
</evidence>
<comment type="caution">
    <text evidence="2">The sequence shown here is derived from an EMBL/GenBank/DDBJ whole genome shotgun (WGS) entry which is preliminary data.</text>
</comment>
<sequence>MGSAVKSVLTEADAQVFSIRRSLEALLLLHPARRAAPPPPGPRAAPPPGGSSALCPALKNGEEKSVWNLSRCGLGWACMGASVPKNGNNRPLSLPVGKLSPPSFSAAPSFLDYVIGGAATEAEAVKGGVVSGEAPPEVHTWLAPDLRSSMRTRVPVNDLRISAGSAEQLG</sequence>
<dbReference type="AlphaFoldDB" id="A0A5C6NW81"/>
<organism evidence="2 3">
    <name type="scientific">Takifugu flavidus</name>
    <name type="common">sansaifugu</name>
    <dbReference type="NCBI Taxonomy" id="433684"/>
    <lineage>
        <taxon>Eukaryota</taxon>
        <taxon>Metazoa</taxon>
        <taxon>Chordata</taxon>
        <taxon>Craniata</taxon>
        <taxon>Vertebrata</taxon>
        <taxon>Euteleostomi</taxon>
        <taxon>Actinopterygii</taxon>
        <taxon>Neopterygii</taxon>
        <taxon>Teleostei</taxon>
        <taxon>Neoteleostei</taxon>
        <taxon>Acanthomorphata</taxon>
        <taxon>Eupercaria</taxon>
        <taxon>Tetraodontiformes</taxon>
        <taxon>Tetradontoidea</taxon>
        <taxon>Tetraodontidae</taxon>
        <taxon>Takifugu</taxon>
    </lineage>
</organism>
<evidence type="ECO:0000256" key="1">
    <source>
        <dbReference type="SAM" id="MobiDB-lite"/>
    </source>
</evidence>
<protein>
    <submittedName>
        <fullName evidence="2">Uncharacterized protein</fullName>
    </submittedName>
</protein>
<evidence type="ECO:0000313" key="2">
    <source>
        <dbReference type="EMBL" id="TWW71734.1"/>
    </source>
</evidence>
<dbReference type="EMBL" id="RHFK02000008">
    <property type="protein sequence ID" value="TWW71734.1"/>
    <property type="molecule type" value="Genomic_DNA"/>
</dbReference>
<reference evidence="2 3" key="1">
    <citation type="submission" date="2019-04" db="EMBL/GenBank/DDBJ databases">
        <title>Chromosome genome assembly for Takifugu flavidus.</title>
        <authorList>
            <person name="Xiao S."/>
        </authorList>
    </citation>
    <scope>NUCLEOTIDE SEQUENCE [LARGE SCALE GENOMIC DNA]</scope>
    <source>
        <strain evidence="2">HTHZ2018</strain>
        <tissue evidence="2">Muscle</tissue>
    </source>
</reference>
<dbReference type="Proteomes" id="UP000324091">
    <property type="component" value="Chromosome 16"/>
</dbReference>